<keyword evidence="1" id="KW-0812">Transmembrane</keyword>
<sequence>MTPAYTAAAVLAETAEHHEGGMVWWAAALLTFGAIAALAVVLTLMTLWERKRHPHAHH</sequence>
<reference evidence="3" key="1">
    <citation type="submission" date="2015-11" db="EMBL/GenBank/DDBJ databases">
        <authorList>
            <person name="Varghese N."/>
        </authorList>
    </citation>
    <scope>NUCLEOTIDE SEQUENCE [LARGE SCALE GENOMIC DNA]</scope>
    <source>
        <strain evidence="3">DSM 45899</strain>
    </source>
</reference>
<dbReference type="AlphaFoldDB" id="A0A0S4QWP6"/>
<accession>A0A0S4QWP6</accession>
<keyword evidence="1" id="KW-0472">Membrane</keyword>
<keyword evidence="3" id="KW-1185">Reference proteome</keyword>
<protein>
    <submittedName>
        <fullName evidence="2">Uncharacterized protein</fullName>
    </submittedName>
</protein>
<evidence type="ECO:0000313" key="3">
    <source>
        <dbReference type="Proteomes" id="UP000198802"/>
    </source>
</evidence>
<feature type="transmembrane region" description="Helical" evidence="1">
    <location>
        <begin position="23"/>
        <end position="48"/>
    </location>
</feature>
<organism evidence="2 3">
    <name type="scientific">Parafrankia irregularis</name>
    <dbReference type="NCBI Taxonomy" id="795642"/>
    <lineage>
        <taxon>Bacteria</taxon>
        <taxon>Bacillati</taxon>
        <taxon>Actinomycetota</taxon>
        <taxon>Actinomycetes</taxon>
        <taxon>Frankiales</taxon>
        <taxon>Frankiaceae</taxon>
        <taxon>Parafrankia</taxon>
    </lineage>
</organism>
<gene>
    <name evidence="2" type="ORF">Ga0074812_13538</name>
</gene>
<name>A0A0S4QWP6_9ACTN</name>
<dbReference type="EMBL" id="FAOZ01000035">
    <property type="protein sequence ID" value="CUU60096.1"/>
    <property type="molecule type" value="Genomic_DNA"/>
</dbReference>
<evidence type="ECO:0000313" key="2">
    <source>
        <dbReference type="EMBL" id="CUU60096.1"/>
    </source>
</evidence>
<evidence type="ECO:0000256" key="1">
    <source>
        <dbReference type="SAM" id="Phobius"/>
    </source>
</evidence>
<dbReference type="Proteomes" id="UP000198802">
    <property type="component" value="Unassembled WGS sequence"/>
</dbReference>
<proteinExistence type="predicted"/>
<keyword evidence="1" id="KW-1133">Transmembrane helix</keyword>